<keyword evidence="2" id="KW-1185">Reference proteome</keyword>
<protein>
    <submittedName>
        <fullName evidence="1">Uncharacterized protein</fullName>
    </submittedName>
</protein>
<dbReference type="Proteomes" id="UP001497382">
    <property type="component" value="Unassembled WGS sequence"/>
</dbReference>
<dbReference type="AlphaFoldDB" id="A0AAV1Z626"/>
<feature type="non-terminal residue" evidence="1">
    <location>
        <position position="39"/>
    </location>
</feature>
<comment type="caution">
    <text evidence="1">The sequence shown here is derived from an EMBL/GenBank/DDBJ whole genome shotgun (WGS) entry which is preliminary data.</text>
</comment>
<organism evidence="1 2">
    <name type="scientific">Larinioides sclopetarius</name>
    <dbReference type="NCBI Taxonomy" id="280406"/>
    <lineage>
        <taxon>Eukaryota</taxon>
        <taxon>Metazoa</taxon>
        <taxon>Ecdysozoa</taxon>
        <taxon>Arthropoda</taxon>
        <taxon>Chelicerata</taxon>
        <taxon>Arachnida</taxon>
        <taxon>Araneae</taxon>
        <taxon>Araneomorphae</taxon>
        <taxon>Entelegynae</taxon>
        <taxon>Araneoidea</taxon>
        <taxon>Araneidae</taxon>
        <taxon>Larinioides</taxon>
    </lineage>
</organism>
<sequence>MMHLFASISFMQQMIEKSSNDEAARRCIFIYKFQCSISS</sequence>
<proteinExistence type="predicted"/>
<dbReference type="EMBL" id="CAXIEN010000025">
    <property type="protein sequence ID" value="CAL1266846.1"/>
    <property type="molecule type" value="Genomic_DNA"/>
</dbReference>
<evidence type="ECO:0000313" key="1">
    <source>
        <dbReference type="EMBL" id="CAL1266846.1"/>
    </source>
</evidence>
<gene>
    <name evidence="1" type="ORF">LARSCL_LOCUS3314</name>
</gene>
<reference evidence="1 2" key="1">
    <citation type="submission" date="2024-04" db="EMBL/GenBank/DDBJ databases">
        <authorList>
            <person name="Rising A."/>
            <person name="Reimegard J."/>
            <person name="Sonavane S."/>
            <person name="Akerstrom W."/>
            <person name="Nylinder S."/>
            <person name="Hedman E."/>
            <person name="Kallberg Y."/>
        </authorList>
    </citation>
    <scope>NUCLEOTIDE SEQUENCE [LARGE SCALE GENOMIC DNA]</scope>
</reference>
<evidence type="ECO:0000313" key="2">
    <source>
        <dbReference type="Proteomes" id="UP001497382"/>
    </source>
</evidence>
<name>A0AAV1Z626_9ARAC</name>
<accession>A0AAV1Z626</accession>